<keyword evidence="2" id="KW-1185">Reference proteome</keyword>
<dbReference type="RefSeq" id="WP_052562747.1">
    <property type="nucleotide sequence ID" value="NZ_BAFN01000001.1"/>
</dbReference>
<dbReference type="EMBL" id="BAFN01000001">
    <property type="protein sequence ID" value="GAN32608.1"/>
    <property type="molecule type" value="Genomic_DNA"/>
</dbReference>
<dbReference type="PANTHER" id="PTHR44167:SF24">
    <property type="entry name" value="SERINE_THREONINE-PROTEIN KINASE CHK2"/>
    <property type="match status" value="1"/>
</dbReference>
<proteinExistence type="predicted"/>
<comment type="caution">
    <text evidence="1">The sequence shown here is derived from an EMBL/GenBank/DDBJ whole genome shotgun (WGS) entry which is preliminary data.</text>
</comment>
<dbReference type="SUPFAM" id="SSF56112">
    <property type="entry name" value="Protein kinase-like (PK-like)"/>
    <property type="match status" value="2"/>
</dbReference>
<dbReference type="InterPro" id="IPR008271">
    <property type="entry name" value="Ser/Thr_kinase_AS"/>
</dbReference>
<evidence type="ECO:0008006" key="3">
    <source>
        <dbReference type="Google" id="ProtNLM"/>
    </source>
</evidence>
<evidence type="ECO:0000313" key="1">
    <source>
        <dbReference type="EMBL" id="GAN32608.1"/>
    </source>
</evidence>
<sequence>MVVNTFISDGIRWSAKEVSPDVLREMFQAIHEDKQCEIVRNGYCKKVLRYTHNQGSFYLKQYTARNWLEGVKSLFSLSKARREWNYSHQLLRNQLLAAEPVAVGEKRRFGMLKDCYIISKAVPNSTTAKELLLAIQQSPVHLSKKNTFLNNLISYVKTVHDHGIFHGELHAENILVDRDNTTLFYLLDLGRVAFKKRPPLSLRIRELSRLLYSVTETCTNEEITRLIDNYASQLLVSKDREIFRRAVLKEIYKIKYRLWHSRTKKCLKTNNVFKVTTHASYTVNMRNEWEVSTLASLIKKHMLSFKERLGTIVKSSAKTGITLIPVSHEGIKSVCIKEYRYPIAVKRCLYSFWSSPARRAWVAAHGLMAANFRTPKPIALFEEKRAGILKKSFILMEDISACLPCNKYVSEKFHDPCKNAASGKKRRFISCLARSFQQLHDTGIYHCDLKANNIMIMELPDSWDFFYLDLDRVSFQKKITIKKTVKNLSQLNASIPHCITYTDRLRFYRVYAGINNLTKDDKEIVRAIVRLSIRRKHVWNPKTQIVQISQINNNQK</sequence>
<gene>
    <name evidence="1" type="ORF">BROSI_A1123</name>
</gene>
<organism evidence="1 2">
    <name type="scientific">Candidatus Brocadia sinica JPN1</name>
    <dbReference type="NCBI Taxonomy" id="1197129"/>
    <lineage>
        <taxon>Bacteria</taxon>
        <taxon>Pseudomonadati</taxon>
        <taxon>Planctomycetota</taxon>
        <taxon>Candidatus Brocadiia</taxon>
        <taxon>Candidatus Brocadiales</taxon>
        <taxon>Candidatus Brocadiaceae</taxon>
        <taxon>Candidatus Brocadia</taxon>
    </lineage>
</organism>
<dbReference type="PROSITE" id="PS00108">
    <property type="entry name" value="PROTEIN_KINASE_ST"/>
    <property type="match status" value="1"/>
</dbReference>
<dbReference type="Pfam" id="PF06293">
    <property type="entry name" value="Kdo"/>
    <property type="match status" value="2"/>
</dbReference>
<dbReference type="Proteomes" id="UP000032309">
    <property type="component" value="Unassembled WGS sequence"/>
</dbReference>
<dbReference type="Gene3D" id="1.10.510.10">
    <property type="entry name" value="Transferase(Phosphotransferase) domain 1"/>
    <property type="match status" value="2"/>
</dbReference>
<reference evidence="2" key="1">
    <citation type="journal article" date="2015" name="Genome Announc.">
        <title>Draft Genome Sequence of an Anaerobic Ammonium-Oxidizing Bacterium, "Candidatus Brocadia sinica".</title>
        <authorList>
            <person name="Oshiki M."/>
            <person name="Shinyako-Hata K."/>
            <person name="Satoh H."/>
            <person name="Okabe S."/>
        </authorList>
    </citation>
    <scope>NUCLEOTIDE SEQUENCE [LARGE SCALE GENOMIC DNA]</scope>
    <source>
        <strain evidence="2">JPN1</strain>
    </source>
</reference>
<accession>A0ABQ0JV77</accession>
<dbReference type="PANTHER" id="PTHR44167">
    <property type="entry name" value="OVARIAN-SPECIFIC SERINE/THREONINE-PROTEIN KINASE LOK-RELATED"/>
    <property type="match status" value="1"/>
</dbReference>
<dbReference type="InterPro" id="IPR011009">
    <property type="entry name" value="Kinase-like_dom_sf"/>
</dbReference>
<evidence type="ECO:0000313" key="2">
    <source>
        <dbReference type="Proteomes" id="UP000032309"/>
    </source>
</evidence>
<protein>
    <recommendedName>
        <fullName evidence="3">Non-specific serine/threonine protein kinase</fullName>
    </recommendedName>
</protein>
<name>A0ABQ0JV77_9BACT</name>